<dbReference type="Proteomes" id="UP000283474">
    <property type="component" value="Chromosome"/>
</dbReference>
<keyword evidence="4" id="KW-1185">Reference proteome</keyword>
<proteinExistence type="predicted"/>
<feature type="region of interest" description="Disordered" evidence="1">
    <location>
        <begin position="17"/>
        <end position="51"/>
    </location>
</feature>
<accession>A0A451FSN2</accession>
<dbReference type="OrthoDB" id="118677at2"/>
<dbReference type="InterPro" id="IPR025419">
    <property type="entry name" value="DUF4142"/>
</dbReference>
<dbReference type="KEGG" id="pus:CKA81_05790"/>
<dbReference type="AlphaFoldDB" id="A0A451FSN2"/>
<dbReference type="Gene3D" id="1.20.1260.10">
    <property type="match status" value="1"/>
</dbReference>
<sequence length="197" mass="20675">MAFAFSTALGGLSVQAQTTQGAQPAAGTQATQPGTSTQAAQPAANPQGQSQLTQEDANFLENAIQGSHAEVEGSQLALEKTSSQDVKDFAQMMIKDHQMMAKEASSLAQEKGMTPPDGPSAMQVTEITALKALSGGAFDAMYVNRIGVASHEATVNMFDKASKGAQDPDVKALATKALPKLKEHLEMARALNEKQEK</sequence>
<name>A0A451FSN2_9BURK</name>
<protein>
    <recommendedName>
        <fullName evidence="2">DUF4142 domain-containing protein</fullName>
    </recommendedName>
</protein>
<dbReference type="Pfam" id="PF13628">
    <property type="entry name" value="DUF4142"/>
    <property type="match status" value="1"/>
</dbReference>
<reference evidence="3 4" key="1">
    <citation type="submission" date="2017-08" db="EMBL/GenBank/DDBJ databases">
        <authorList>
            <person name="Park S.-J."/>
            <person name="Kim H."/>
        </authorList>
    </citation>
    <scope>NUCLEOTIDE SEQUENCE [LARGE SCALE GENOMIC DNA]</scope>
    <source>
        <strain evidence="4">ye3</strain>
    </source>
</reference>
<dbReference type="PANTHER" id="PTHR38593:SF1">
    <property type="entry name" value="BLR2558 PROTEIN"/>
    <property type="match status" value="1"/>
</dbReference>
<evidence type="ECO:0000313" key="3">
    <source>
        <dbReference type="EMBL" id="QAA95496.1"/>
    </source>
</evidence>
<evidence type="ECO:0000259" key="2">
    <source>
        <dbReference type="Pfam" id="PF13628"/>
    </source>
</evidence>
<dbReference type="InterPro" id="IPR012347">
    <property type="entry name" value="Ferritin-like"/>
</dbReference>
<evidence type="ECO:0000256" key="1">
    <source>
        <dbReference type="SAM" id="MobiDB-lite"/>
    </source>
</evidence>
<dbReference type="PANTHER" id="PTHR38593">
    <property type="entry name" value="BLR2558 PROTEIN"/>
    <property type="match status" value="1"/>
</dbReference>
<evidence type="ECO:0000313" key="4">
    <source>
        <dbReference type="Proteomes" id="UP000283474"/>
    </source>
</evidence>
<gene>
    <name evidence="3" type="ORF">CKA81_05790</name>
</gene>
<organism evidence="3 4">
    <name type="scientific">Pollutimonas thiosulfatoxidans</name>
    <dbReference type="NCBI Taxonomy" id="2028345"/>
    <lineage>
        <taxon>Bacteria</taxon>
        <taxon>Pseudomonadati</taxon>
        <taxon>Pseudomonadota</taxon>
        <taxon>Betaproteobacteria</taxon>
        <taxon>Burkholderiales</taxon>
        <taxon>Alcaligenaceae</taxon>
        <taxon>Pollutimonas</taxon>
    </lineage>
</organism>
<dbReference type="EMBL" id="CP022987">
    <property type="protein sequence ID" value="QAA95496.1"/>
    <property type="molecule type" value="Genomic_DNA"/>
</dbReference>
<feature type="domain" description="DUF4142" evidence="2">
    <location>
        <begin position="55"/>
        <end position="191"/>
    </location>
</feature>